<feature type="compositionally biased region" description="Basic and acidic residues" evidence="1">
    <location>
        <begin position="151"/>
        <end position="167"/>
    </location>
</feature>
<gene>
    <name evidence="2" type="ORF">ACHAWO_001587</name>
</gene>
<comment type="caution">
    <text evidence="2">The sequence shown here is derived from an EMBL/GenBank/DDBJ whole genome shotgun (WGS) entry which is preliminary data.</text>
</comment>
<feature type="region of interest" description="Disordered" evidence="1">
    <location>
        <begin position="111"/>
        <end position="219"/>
    </location>
</feature>
<name>A0ABD3Q6I5_9STRA</name>
<feature type="compositionally biased region" description="Polar residues" evidence="1">
    <location>
        <begin position="37"/>
        <end position="52"/>
    </location>
</feature>
<sequence>MSSKTKRLKIALKRVFKVRGSGRAHTKHVALVDSPGAATTDSEQENTSTPLPSTHGIPNLDLLIGQKTRPADIDEMTIFSDKTGFSIKTEAPNDEKAGAASNGWQTFAGISNIPPSPSKPLFKRSRSTSFAQNDKSMHTRRLSGDLSTVHSNEEKLSIKSSEQEQMRESPTGVTDLFPLPGRDISLGMPPSASNPEVSDQNRNRSRSGSGETAASRQSKCVVPRCHDAQKTNEAFLALKKELEKNEFTKAAQVIQVQSQEGSIITAAASVDSTGKPRQKKLPGQQHTNTYEIIPASPSAESNPASVHTEMFDNILGITQVSQSESLDSLCSDGSSYSSFDMESIGEITIDSTTLKLIEMHKIYCDNARVNHNHPARVKKSNMRVASAYSPIEMTKSDSSVKTEMNRRLTWYDEGENLNKPFTLKTDETFEDSTSLSSSKQSFEGIHKGLKMIDQFLIPFTRHGLEKILGGLNCGGE</sequence>
<organism evidence="2 3">
    <name type="scientific">Cyclotella atomus</name>
    <dbReference type="NCBI Taxonomy" id="382360"/>
    <lineage>
        <taxon>Eukaryota</taxon>
        <taxon>Sar</taxon>
        <taxon>Stramenopiles</taxon>
        <taxon>Ochrophyta</taxon>
        <taxon>Bacillariophyta</taxon>
        <taxon>Coscinodiscophyceae</taxon>
        <taxon>Thalassiosirophycidae</taxon>
        <taxon>Stephanodiscales</taxon>
        <taxon>Stephanodiscaceae</taxon>
        <taxon>Cyclotella</taxon>
    </lineage>
</organism>
<dbReference type="Proteomes" id="UP001530400">
    <property type="component" value="Unassembled WGS sequence"/>
</dbReference>
<evidence type="ECO:0000313" key="2">
    <source>
        <dbReference type="EMBL" id="KAL3795592.1"/>
    </source>
</evidence>
<dbReference type="EMBL" id="JALLPJ020000313">
    <property type="protein sequence ID" value="KAL3795592.1"/>
    <property type="molecule type" value="Genomic_DNA"/>
</dbReference>
<accession>A0ABD3Q6I5</accession>
<dbReference type="AlphaFoldDB" id="A0ABD3Q6I5"/>
<feature type="region of interest" description="Disordered" evidence="1">
    <location>
        <begin position="32"/>
        <end position="59"/>
    </location>
</feature>
<evidence type="ECO:0000313" key="3">
    <source>
        <dbReference type="Proteomes" id="UP001530400"/>
    </source>
</evidence>
<keyword evidence="3" id="KW-1185">Reference proteome</keyword>
<reference evidence="2 3" key="1">
    <citation type="submission" date="2024-10" db="EMBL/GenBank/DDBJ databases">
        <title>Updated reference genomes for cyclostephanoid diatoms.</title>
        <authorList>
            <person name="Roberts W.R."/>
            <person name="Alverson A.J."/>
        </authorList>
    </citation>
    <scope>NUCLEOTIDE SEQUENCE [LARGE SCALE GENOMIC DNA]</scope>
    <source>
        <strain evidence="2 3">AJA010-31</strain>
    </source>
</reference>
<feature type="compositionally biased region" description="Polar residues" evidence="1">
    <location>
        <begin position="191"/>
        <end position="218"/>
    </location>
</feature>
<protein>
    <submittedName>
        <fullName evidence="2">Uncharacterized protein</fullName>
    </submittedName>
</protein>
<evidence type="ECO:0000256" key="1">
    <source>
        <dbReference type="SAM" id="MobiDB-lite"/>
    </source>
</evidence>
<proteinExistence type="predicted"/>